<organism evidence="2 3">
    <name type="scientific">Deinococcus radiotolerans</name>
    <dbReference type="NCBI Taxonomy" id="1309407"/>
    <lineage>
        <taxon>Bacteria</taxon>
        <taxon>Thermotogati</taxon>
        <taxon>Deinococcota</taxon>
        <taxon>Deinococci</taxon>
        <taxon>Deinococcales</taxon>
        <taxon>Deinococcaceae</taxon>
        <taxon>Deinococcus</taxon>
    </lineage>
</organism>
<name>A0ABQ2FPZ8_9DEIO</name>
<evidence type="ECO:0000313" key="3">
    <source>
        <dbReference type="Proteomes" id="UP000604341"/>
    </source>
</evidence>
<sequence>MITYLTQLETRLLIVLAHLHPGACTPQRLTQALDATPTQYALAAETLRDRRYAVLSTPGLAVTQAGERLVRAHLAEQHAATAHRRTPTPRQEHAA</sequence>
<dbReference type="RefSeq" id="WP_189070556.1">
    <property type="nucleotide sequence ID" value="NZ_BMPE01000021.1"/>
</dbReference>
<evidence type="ECO:0000313" key="2">
    <source>
        <dbReference type="EMBL" id="GGL15501.1"/>
    </source>
</evidence>
<proteinExistence type="predicted"/>
<keyword evidence="3" id="KW-1185">Reference proteome</keyword>
<dbReference type="EMBL" id="BMPE01000021">
    <property type="protein sequence ID" value="GGL15501.1"/>
    <property type="molecule type" value="Genomic_DNA"/>
</dbReference>
<protein>
    <recommendedName>
        <fullName evidence="4">MarR family transcriptional regulator</fullName>
    </recommendedName>
</protein>
<gene>
    <name evidence="2" type="ORF">GCM10010844_37960</name>
</gene>
<dbReference type="Proteomes" id="UP000604341">
    <property type="component" value="Unassembled WGS sequence"/>
</dbReference>
<evidence type="ECO:0008006" key="4">
    <source>
        <dbReference type="Google" id="ProtNLM"/>
    </source>
</evidence>
<comment type="caution">
    <text evidence="2">The sequence shown here is derived from an EMBL/GenBank/DDBJ whole genome shotgun (WGS) entry which is preliminary data.</text>
</comment>
<accession>A0ABQ2FPZ8</accession>
<evidence type="ECO:0000256" key="1">
    <source>
        <dbReference type="SAM" id="MobiDB-lite"/>
    </source>
</evidence>
<reference evidence="3" key="1">
    <citation type="journal article" date="2019" name="Int. J. Syst. Evol. Microbiol.">
        <title>The Global Catalogue of Microorganisms (GCM) 10K type strain sequencing project: providing services to taxonomists for standard genome sequencing and annotation.</title>
        <authorList>
            <consortium name="The Broad Institute Genomics Platform"/>
            <consortium name="The Broad Institute Genome Sequencing Center for Infectious Disease"/>
            <person name="Wu L."/>
            <person name="Ma J."/>
        </authorList>
    </citation>
    <scope>NUCLEOTIDE SEQUENCE [LARGE SCALE GENOMIC DNA]</scope>
    <source>
        <strain evidence="3">JCM 19173</strain>
    </source>
</reference>
<feature type="region of interest" description="Disordered" evidence="1">
    <location>
        <begin position="75"/>
        <end position="95"/>
    </location>
</feature>